<dbReference type="Pfam" id="PF18809">
    <property type="entry name" value="PBECR1"/>
    <property type="match status" value="1"/>
</dbReference>
<dbReference type="KEGG" id="hcb:HCBAA847_1878"/>
<gene>
    <name evidence="3" type="ORF">HCBAA847_1878</name>
    <name evidence="4" type="ORF">HCCG_00274</name>
</gene>
<dbReference type="Proteomes" id="UP000006036">
    <property type="component" value="Chromosome 1"/>
</dbReference>
<evidence type="ECO:0000313" key="5">
    <source>
        <dbReference type="Proteomes" id="UP000005755"/>
    </source>
</evidence>
<dbReference type="Proteomes" id="UP000005755">
    <property type="component" value="Unassembled WGS sequence"/>
</dbReference>
<feature type="domain" description="Phage-Barnase-EndoU-ColicinE5/D-RelE-like nuclease" evidence="2">
    <location>
        <begin position="427"/>
        <end position="520"/>
    </location>
</feature>
<name>A0AAI8MNX7_9HELI</name>
<evidence type="ECO:0000313" key="6">
    <source>
        <dbReference type="Proteomes" id="UP000006036"/>
    </source>
</evidence>
<dbReference type="InterPro" id="IPR041092">
    <property type="entry name" value="PBECR1"/>
</dbReference>
<accession>A0AAI8MNX7</accession>
<reference evidence="3" key="3">
    <citation type="submission" date="2012-07" db="EMBL/GenBank/DDBJ databases">
        <authorList>
            <person name="Akiyama T."/>
            <person name="Takeshita N."/>
            <person name="Ohmagari N."/>
            <person name="Kirikae T."/>
        </authorList>
    </citation>
    <scope>NUCLEOTIDE SEQUENCE</scope>
    <source>
        <strain evidence="3">ATCC BAA-847</strain>
    </source>
</reference>
<dbReference type="AlphaFoldDB" id="A0AAI8MNX7"/>
<reference evidence="5" key="4">
    <citation type="journal article" date="2014" name="Genome Announc.">
        <title>Draft genome sequences of six enterohepatic helicobacter species isolated from humans and one from rhesus macaques.</title>
        <authorList>
            <person name="Shen Z."/>
            <person name="Sheh A."/>
            <person name="Young S.K."/>
            <person name="Abouelliel A."/>
            <person name="Ward D.V."/>
            <person name="Earl A.M."/>
            <person name="Fox J.G."/>
        </authorList>
    </citation>
    <scope>NUCLEOTIDE SEQUENCE [LARGE SCALE GENOMIC DNA]</scope>
    <source>
        <strain evidence="5">CCUG 18818</strain>
    </source>
</reference>
<evidence type="ECO:0000313" key="3">
    <source>
        <dbReference type="EMBL" id="BAM33098.1"/>
    </source>
</evidence>
<sequence>MIYKAENAEALPTSGAFTETNQVPFSNTIIPQMPKDNSDPAKTFQYFKDDFVKAYPKALEYFEGHEPSAIYLSHFAKEKIQEANEALHNTAKDEFSRILKDIGFKQSEINQVLDLTNIYDVEYSLSKVREYLDYAKKHYDTLPQDQQTLAKDLLKHKQDILNIYESKMPQYKELENKRILMGGFHNNAKVLGSDEHQMLKGIIDEFCKPQTIKDSIQDNPQLSALQTKIQQSRQQIAESKNPDKEYLHHAFKPDEIIQLEKQYFNQAMPQEYKELIQDFPRLYEQHLANELKAYVKDTDTIQEVTTQLLNDFKDKPFKDTAKNAENLLINTLRDKAKELGFKELDINKPSFKVAFGKFQARLKKGDIQDLSEHIAINSLRKNRLRIQEELNIKPLKEFGTNYAEHYHSGESAIQKLLAERQGQVSGAFYRKELGDIDLVWGDSNFGLKHILDKHGSEFKDIAKELDEIIQNGEVVKNSDRATLQYTKENGEIFKVGLKGNWKGEPTQNKWIITAYKDEREMAKTINSSDFTKGETLPLNSNAIIPQQTLESTMQKFNYDEKKAKDLLEWHKDSSPLTKDENGVPKVFYHGSETDKPFEVFLSEKDQTKWGFWFSSNADDADLYARTRGNQAGKHGYEVFLKAKNIFDFNDEKNLEVLKKIFSKEDYEFKLDTLQKWGNEINVFNILKDTNFDRYRSKAEVFKNELKKLGYDGIKELGDTIVVFDSNQIKHIDNQGVNGKYFNESSPNIYQSNAHLGSGLVGGSVSGN</sequence>
<dbReference type="EMBL" id="DS990391">
    <property type="protein sequence ID" value="EFR45728.1"/>
    <property type="molecule type" value="Genomic_DNA"/>
</dbReference>
<organism evidence="3 6">
    <name type="scientific">Helicobacter cinaedi CCUG 18818 = ATCC BAA-847</name>
    <dbReference type="NCBI Taxonomy" id="537971"/>
    <lineage>
        <taxon>Bacteria</taxon>
        <taxon>Pseudomonadati</taxon>
        <taxon>Campylobacterota</taxon>
        <taxon>Epsilonproteobacteria</taxon>
        <taxon>Campylobacterales</taxon>
        <taxon>Helicobacteraceae</taxon>
        <taxon>Helicobacter</taxon>
    </lineage>
</organism>
<dbReference type="RefSeq" id="WP_002955551.1">
    <property type="nucleotide sequence ID" value="NC_020555.1"/>
</dbReference>
<feature type="domain" description="ART-PolyVal-like" evidence="1">
    <location>
        <begin position="579"/>
        <end position="734"/>
    </location>
</feature>
<dbReference type="EMBL" id="AP012492">
    <property type="protein sequence ID" value="BAM33098.1"/>
    <property type="molecule type" value="Genomic_DNA"/>
</dbReference>
<dbReference type="InterPro" id="IPR049522">
    <property type="entry name" value="ART-PolyVal_dom"/>
</dbReference>
<dbReference type="Pfam" id="PF18760">
    <property type="entry name" value="ART-PolyVal"/>
    <property type="match status" value="1"/>
</dbReference>
<evidence type="ECO:0000259" key="1">
    <source>
        <dbReference type="Pfam" id="PF18760"/>
    </source>
</evidence>
<proteinExistence type="predicted"/>
<reference evidence="4" key="1">
    <citation type="submission" date="2008-08" db="EMBL/GenBank/DDBJ databases">
        <title>Annotation of Helicobacter cinaedi strain CCUG 18818.</title>
        <authorList>
            <consortium name="The Broad Institute Genome Sequencing Platform"/>
            <person name="Fox J.G."/>
            <person name="Shen Z."/>
            <person name="Charoenlap N."/>
            <person name="Schauer D.B."/>
            <person name="Ward D."/>
            <person name="Mehta T."/>
            <person name="Young S."/>
            <person name="Jaffe D."/>
            <person name="Gnerre S."/>
            <person name="Berlin A."/>
            <person name="Heiman D."/>
            <person name="Hepburn T."/>
            <person name="Shea T."/>
            <person name="Sykes S."/>
            <person name="Alvarado L."/>
            <person name="Kodira C."/>
            <person name="Borodovsky M."/>
            <person name="Lander E."/>
            <person name="Galagan J."/>
            <person name="Nusbaum C."/>
            <person name="Birren B."/>
        </authorList>
    </citation>
    <scope>NUCLEOTIDE SEQUENCE</scope>
    <source>
        <strain evidence="4">CCUG 18818</strain>
    </source>
</reference>
<reference evidence="3 6" key="2">
    <citation type="journal article" date="2012" name="J. Bacteriol.">
        <title>Complete Genome Sequence of Helicobacter cinaedi Type Strain ATCC BAA-847.</title>
        <authorList>
            <person name="Miyoshi-Akiyama T."/>
            <person name="Takeshita N."/>
            <person name="Ohmagari N."/>
            <person name="Kirikae T."/>
        </authorList>
    </citation>
    <scope>NUCLEOTIDE SEQUENCE [LARGE SCALE GENOMIC DNA]</scope>
    <source>
        <strain evidence="3 6">ATCC BAA-847</strain>
    </source>
</reference>
<protein>
    <recommendedName>
        <fullName evidence="7">Phage-Barnase-EndoU-ColicinE5/D-RelE-like nuclease domain-containing protein</fullName>
    </recommendedName>
</protein>
<evidence type="ECO:0008006" key="7">
    <source>
        <dbReference type="Google" id="ProtNLM"/>
    </source>
</evidence>
<evidence type="ECO:0000313" key="4">
    <source>
        <dbReference type="EMBL" id="EFR45728.1"/>
    </source>
</evidence>
<evidence type="ECO:0000259" key="2">
    <source>
        <dbReference type="Pfam" id="PF18809"/>
    </source>
</evidence>
<keyword evidence="5" id="KW-1185">Reference proteome</keyword>